<dbReference type="Proteomes" id="UP001142400">
    <property type="component" value="Unassembled WGS sequence"/>
</dbReference>
<sequence>MAFRRITCVIAVCDIHDCGNTRDHDGGQPHFDTEAEALDFALGDQAELPDTWYQRPTGQLVCWRRDPLHDWAREQDGKIRPGPDAMSVTFD</sequence>
<gene>
    <name evidence="1" type="ORF">NQU54_22750</name>
</gene>
<keyword evidence="2" id="KW-1185">Reference proteome</keyword>
<organism evidence="1 2">
    <name type="scientific">Streptomyces malaysiensis subsp. samsunensis</name>
    <dbReference type="NCBI Taxonomy" id="459658"/>
    <lineage>
        <taxon>Bacteria</taxon>
        <taxon>Bacillati</taxon>
        <taxon>Actinomycetota</taxon>
        <taxon>Actinomycetes</taxon>
        <taxon>Kitasatosporales</taxon>
        <taxon>Streptomycetaceae</taxon>
        <taxon>Streptomyces</taxon>
        <taxon>Streptomyces violaceusniger group</taxon>
    </lineage>
</organism>
<evidence type="ECO:0000313" key="1">
    <source>
        <dbReference type="EMBL" id="MCQ8831812.1"/>
    </source>
</evidence>
<dbReference type="EMBL" id="JANIIC010000027">
    <property type="protein sequence ID" value="MCQ8831812.1"/>
    <property type="molecule type" value="Genomic_DNA"/>
</dbReference>
<evidence type="ECO:0000313" key="2">
    <source>
        <dbReference type="Proteomes" id="UP001142400"/>
    </source>
</evidence>
<dbReference type="AlphaFoldDB" id="A0A9X2LXZ7"/>
<name>A0A9X2LXZ7_STRMQ</name>
<reference evidence="1" key="1">
    <citation type="submission" date="2022-06" db="EMBL/GenBank/DDBJ databases">
        <title>WGS of actinobacteria.</title>
        <authorList>
            <person name="Thawai C."/>
        </authorList>
    </citation>
    <scope>NUCLEOTIDE SEQUENCE</scope>
    <source>
        <strain evidence="1">DSM 42010</strain>
    </source>
</reference>
<proteinExistence type="predicted"/>
<comment type="caution">
    <text evidence="1">The sequence shown here is derived from an EMBL/GenBank/DDBJ whole genome shotgun (WGS) entry which is preliminary data.</text>
</comment>
<dbReference type="RefSeq" id="WP_257632691.1">
    <property type="nucleotide sequence ID" value="NZ_JANIIC010000027.1"/>
</dbReference>
<accession>A0A9X2LXZ7</accession>
<protein>
    <submittedName>
        <fullName evidence="1">Uncharacterized protein</fullName>
    </submittedName>
</protein>